<dbReference type="EMBL" id="MU806124">
    <property type="protein sequence ID" value="KAJ3839496.1"/>
    <property type="molecule type" value="Genomic_DNA"/>
</dbReference>
<gene>
    <name evidence="2" type="ORF">F5878DRAFT_641125</name>
</gene>
<comment type="caution">
    <text evidence="2">The sequence shown here is derived from an EMBL/GenBank/DDBJ whole genome shotgun (WGS) entry which is preliminary data.</text>
</comment>
<feature type="chain" id="PRO_5041285840" evidence="1">
    <location>
        <begin position="32"/>
        <end position="138"/>
    </location>
</feature>
<accession>A0AA38PBE6</accession>
<dbReference type="Proteomes" id="UP001163846">
    <property type="component" value="Unassembled WGS sequence"/>
</dbReference>
<name>A0AA38PBE6_9AGAR</name>
<dbReference type="AlphaFoldDB" id="A0AA38PBE6"/>
<keyword evidence="1" id="KW-0732">Signal</keyword>
<proteinExistence type="predicted"/>
<sequence>MFSEFSSYNGKMLFRPFSMIVVLCPLSLVFAAPTGGKPPDQAGQSQDPYDYYYVWFSNPPPPFKPPFTHVDVPDIVHEPIRRHLNIPKPYDNIHIQYLENFPLALDGMFQHDFHYFYQNLRTKAIGKGEGFRGKFKNE</sequence>
<evidence type="ECO:0000313" key="3">
    <source>
        <dbReference type="Proteomes" id="UP001163846"/>
    </source>
</evidence>
<feature type="signal peptide" evidence="1">
    <location>
        <begin position="1"/>
        <end position="31"/>
    </location>
</feature>
<keyword evidence="3" id="KW-1185">Reference proteome</keyword>
<evidence type="ECO:0000256" key="1">
    <source>
        <dbReference type="SAM" id="SignalP"/>
    </source>
</evidence>
<organism evidence="2 3">
    <name type="scientific">Lentinula raphanica</name>
    <dbReference type="NCBI Taxonomy" id="153919"/>
    <lineage>
        <taxon>Eukaryota</taxon>
        <taxon>Fungi</taxon>
        <taxon>Dikarya</taxon>
        <taxon>Basidiomycota</taxon>
        <taxon>Agaricomycotina</taxon>
        <taxon>Agaricomycetes</taxon>
        <taxon>Agaricomycetidae</taxon>
        <taxon>Agaricales</taxon>
        <taxon>Marasmiineae</taxon>
        <taxon>Omphalotaceae</taxon>
        <taxon>Lentinula</taxon>
    </lineage>
</organism>
<evidence type="ECO:0000313" key="2">
    <source>
        <dbReference type="EMBL" id="KAJ3839496.1"/>
    </source>
</evidence>
<protein>
    <submittedName>
        <fullName evidence="2">Uncharacterized protein</fullName>
    </submittedName>
</protein>
<reference evidence="2" key="1">
    <citation type="submission" date="2022-08" db="EMBL/GenBank/DDBJ databases">
        <authorList>
            <consortium name="DOE Joint Genome Institute"/>
            <person name="Min B."/>
            <person name="Riley R."/>
            <person name="Sierra-Patev S."/>
            <person name="Naranjo-Ortiz M."/>
            <person name="Looney B."/>
            <person name="Konkel Z."/>
            <person name="Slot J.C."/>
            <person name="Sakamoto Y."/>
            <person name="Steenwyk J.L."/>
            <person name="Rokas A."/>
            <person name="Carro J."/>
            <person name="Camarero S."/>
            <person name="Ferreira P."/>
            <person name="Molpeceres G."/>
            <person name="Ruiz-Duenas F.J."/>
            <person name="Serrano A."/>
            <person name="Henrissat B."/>
            <person name="Drula E."/>
            <person name="Hughes K.W."/>
            <person name="Mata J.L."/>
            <person name="Ishikawa N.K."/>
            <person name="Vargas-Isla R."/>
            <person name="Ushijima S."/>
            <person name="Smith C.A."/>
            <person name="Ahrendt S."/>
            <person name="Andreopoulos W."/>
            <person name="He G."/>
            <person name="Labutti K."/>
            <person name="Lipzen A."/>
            <person name="Ng V."/>
            <person name="Sandor L."/>
            <person name="Barry K."/>
            <person name="Martinez A.T."/>
            <person name="Xiao Y."/>
            <person name="Gibbons J.G."/>
            <person name="Terashima K."/>
            <person name="Hibbett D.S."/>
            <person name="Grigoriev I.V."/>
        </authorList>
    </citation>
    <scope>NUCLEOTIDE SEQUENCE</scope>
    <source>
        <strain evidence="2">TFB9207</strain>
    </source>
</reference>